<organism evidence="3 4">
    <name type="scientific">Halalkalibacter alkalisediminis</name>
    <dbReference type="NCBI Taxonomy" id="935616"/>
    <lineage>
        <taxon>Bacteria</taxon>
        <taxon>Bacillati</taxon>
        <taxon>Bacillota</taxon>
        <taxon>Bacilli</taxon>
        <taxon>Bacillales</taxon>
        <taxon>Bacillaceae</taxon>
        <taxon>Halalkalibacter</taxon>
    </lineage>
</organism>
<protein>
    <recommendedName>
        <fullName evidence="1">UPF0309 protein ACFFH4_17280</fullName>
    </recommendedName>
</protein>
<feature type="domain" description="SIS" evidence="2">
    <location>
        <begin position="32"/>
        <end position="210"/>
    </location>
</feature>
<dbReference type="InterPro" id="IPR035472">
    <property type="entry name" value="RpiR-like_SIS"/>
</dbReference>
<dbReference type="CDD" id="cd05013">
    <property type="entry name" value="SIS_RpiR"/>
    <property type="match status" value="1"/>
</dbReference>
<evidence type="ECO:0000313" key="4">
    <source>
        <dbReference type="Proteomes" id="UP001589833"/>
    </source>
</evidence>
<dbReference type="Proteomes" id="UP001589833">
    <property type="component" value="Unassembled WGS sequence"/>
</dbReference>
<gene>
    <name evidence="3" type="ORF">ACFFH4_17280</name>
</gene>
<comment type="caution">
    <text evidence="3">The sequence shown here is derived from an EMBL/GenBank/DDBJ whole genome shotgun (WGS) entry which is preliminary data.</text>
</comment>
<dbReference type="InterPro" id="IPR001347">
    <property type="entry name" value="SIS_dom"/>
</dbReference>
<dbReference type="InterPro" id="IPR046348">
    <property type="entry name" value="SIS_dom_sf"/>
</dbReference>
<dbReference type="PANTHER" id="PTHR30390">
    <property type="entry name" value="SEDOHEPTULOSE 7-PHOSPHATE ISOMERASE / DNAA INITIATOR-ASSOCIATING FACTOR FOR REPLICATION INITIATION"/>
    <property type="match status" value="1"/>
</dbReference>
<keyword evidence="4" id="KW-1185">Reference proteome</keyword>
<dbReference type="RefSeq" id="WP_273847675.1">
    <property type="nucleotide sequence ID" value="NZ_JAQQWT010000030.1"/>
</dbReference>
<dbReference type="InterPro" id="IPR050099">
    <property type="entry name" value="SIS_GmhA/DiaA_subfam"/>
</dbReference>
<dbReference type="Gene3D" id="3.40.50.10490">
    <property type="entry name" value="Glucose-6-phosphate isomerase like protein, domain 1"/>
    <property type="match status" value="1"/>
</dbReference>
<dbReference type="NCBIfam" id="NF002805">
    <property type="entry name" value="PRK02947.1"/>
    <property type="match status" value="1"/>
</dbReference>
<comment type="similarity">
    <text evidence="1">Belongs to the UPF0309 family.</text>
</comment>
<dbReference type="SUPFAM" id="SSF53697">
    <property type="entry name" value="SIS domain"/>
    <property type="match status" value="1"/>
</dbReference>
<evidence type="ECO:0000259" key="2">
    <source>
        <dbReference type="PROSITE" id="PS51464"/>
    </source>
</evidence>
<dbReference type="InterPro" id="IPR022951">
    <property type="entry name" value="UPF0309"/>
</dbReference>
<reference evidence="3 4" key="1">
    <citation type="submission" date="2024-09" db="EMBL/GenBank/DDBJ databases">
        <authorList>
            <person name="Sun Q."/>
            <person name="Mori K."/>
        </authorList>
    </citation>
    <scope>NUCLEOTIDE SEQUENCE [LARGE SCALE GENOMIC DNA]</scope>
    <source>
        <strain evidence="3 4">NCAIM B.02301</strain>
    </source>
</reference>
<dbReference type="HAMAP" id="MF_01240">
    <property type="entry name" value="UPF0309"/>
    <property type="match status" value="1"/>
</dbReference>
<name>A0ABV6NJ08_9BACI</name>
<proteinExistence type="inferred from homology"/>
<dbReference type="EMBL" id="JBHLTR010000038">
    <property type="protein sequence ID" value="MFC0560732.1"/>
    <property type="molecule type" value="Genomic_DNA"/>
</dbReference>
<evidence type="ECO:0000256" key="1">
    <source>
        <dbReference type="HAMAP-Rule" id="MF_01240"/>
    </source>
</evidence>
<sequence>MIQAYLTNIKELLIKLETAPENNSLRMAADKITESISKGGIVHVFGCGHSHILGEEVFYRAGGLVPVRPILVDELMLHKGALQSSTLERSHDYASSFLSKQDIRQEDSLIVVSTSGRNPVPIDVALHGKQQGAFVVGITSLDYSKNQTSRHKSGKFLCDAVDLVIDNYAKPGDGVLSLSESGLSFGPSSSIIGLTIINSIMVGAINRLLELGLDPPIFKSGNIDGSDEHNQKLIEQYKDRITMF</sequence>
<dbReference type="PANTHER" id="PTHR30390:SF7">
    <property type="entry name" value="PHOSPHOHEPTOSE ISOMERASE"/>
    <property type="match status" value="1"/>
</dbReference>
<accession>A0ABV6NJ08</accession>
<dbReference type="Pfam" id="PF13580">
    <property type="entry name" value="SIS_2"/>
    <property type="match status" value="1"/>
</dbReference>
<evidence type="ECO:0000313" key="3">
    <source>
        <dbReference type="EMBL" id="MFC0560732.1"/>
    </source>
</evidence>
<dbReference type="PROSITE" id="PS51464">
    <property type="entry name" value="SIS"/>
    <property type="match status" value="1"/>
</dbReference>